<evidence type="ECO:0000313" key="4">
    <source>
        <dbReference type="Proteomes" id="UP000694865"/>
    </source>
</evidence>
<dbReference type="InterPro" id="IPR050327">
    <property type="entry name" value="Proton-linked_MCT"/>
</dbReference>
<feature type="transmembrane region" description="Helical" evidence="2">
    <location>
        <begin position="338"/>
        <end position="361"/>
    </location>
</feature>
<organism evidence="4 5">
    <name type="scientific">Saccoglossus kowalevskii</name>
    <name type="common">Acorn worm</name>
    <dbReference type="NCBI Taxonomy" id="10224"/>
    <lineage>
        <taxon>Eukaryota</taxon>
        <taxon>Metazoa</taxon>
        <taxon>Hemichordata</taxon>
        <taxon>Enteropneusta</taxon>
        <taxon>Harrimaniidae</taxon>
        <taxon>Saccoglossus</taxon>
    </lineage>
</organism>
<dbReference type="GeneID" id="102802619"/>
<dbReference type="InterPro" id="IPR036259">
    <property type="entry name" value="MFS_trans_sf"/>
</dbReference>
<dbReference type="SUPFAM" id="SSF103473">
    <property type="entry name" value="MFS general substrate transporter"/>
    <property type="match status" value="1"/>
</dbReference>
<sequence>MGLFYIAFIEHFEGSAGVTSWIHTLTLSMRTGYALFTPATSFIGCYFNKRHALTSGLAYSGVGLGILSLPPVMQLCIERRGWRGALLILAGMSAIIFVSASLLRPVRSPASATELDAMMMMTDTEHSEALESTDDPRYMRSGADKNTHESRTTSKLLVCRCFGSMGYLFDINLFSDVVFVICMLVSTIQNIGMAVSFIHLAPMIDSFGSHGSKTAFVLSLQGIGTFVGSLMWGFIITRNRLKIVHCYSCMLCLFGVVMFMVPFMAHLAAISVTMVIIGFVRGGISSQTSVYIRAVVGDGAMTNVFGWWLLFGGIGQMVGGVLSGYIRGFTGSYDVSFYTAGVTVIFSGILLWHPTGGIVTVQTLRIRNHEPHTAIYL</sequence>
<evidence type="ECO:0000256" key="2">
    <source>
        <dbReference type="SAM" id="Phobius"/>
    </source>
</evidence>
<gene>
    <name evidence="5" type="primary">LOC102802619</name>
</gene>
<dbReference type="InterPro" id="IPR011701">
    <property type="entry name" value="MFS"/>
</dbReference>
<feature type="transmembrane region" description="Helical" evidence="2">
    <location>
        <begin position="243"/>
        <end position="261"/>
    </location>
</feature>
<reference evidence="5" key="1">
    <citation type="submission" date="2025-08" db="UniProtKB">
        <authorList>
            <consortium name="RefSeq"/>
        </authorList>
    </citation>
    <scope>IDENTIFICATION</scope>
    <source>
        <tissue evidence="5">Testes</tissue>
    </source>
</reference>
<feature type="transmembrane region" description="Helical" evidence="2">
    <location>
        <begin position="177"/>
        <end position="204"/>
    </location>
</feature>
<keyword evidence="2" id="KW-1133">Transmembrane helix</keyword>
<name>A0ABM0M453_SACKO</name>
<dbReference type="InterPro" id="IPR020846">
    <property type="entry name" value="MFS_dom"/>
</dbReference>
<dbReference type="PANTHER" id="PTHR11360">
    <property type="entry name" value="MONOCARBOXYLATE TRANSPORTER"/>
    <property type="match status" value="1"/>
</dbReference>
<keyword evidence="2" id="KW-0472">Membrane</keyword>
<dbReference type="Proteomes" id="UP000694865">
    <property type="component" value="Unplaced"/>
</dbReference>
<comment type="subcellular location">
    <subcellularLocation>
        <location evidence="1">Membrane</location>
        <topology evidence="1">Multi-pass membrane protein</topology>
    </subcellularLocation>
</comment>
<keyword evidence="2" id="KW-0812">Transmembrane</keyword>
<dbReference type="PROSITE" id="PS50850">
    <property type="entry name" value="MFS"/>
    <property type="match status" value="1"/>
</dbReference>
<dbReference type="Gene3D" id="1.20.1250.20">
    <property type="entry name" value="MFS general substrate transporter like domains"/>
    <property type="match status" value="1"/>
</dbReference>
<proteinExistence type="predicted"/>
<protein>
    <submittedName>
        <fullName evidence="5">Monocarboxylate transporter 12-like</fullName>
    </submittedName>
</protein>
<evidence type="ECO:0000259" key="3">
    <source>
        <dbReference type="PROSITE" id="PS50850"/>
    </source>
</evidence>
<dbReference type="Pfam" id="PF07690">
    <property type="entry name" value="MFS_1"/>
    <property type="match status" value="2"/>
</dbReference>
<feature type="transmembrane region" description="Helical" evidence="2">
    <location>
        <begin position="267"/>
        <end position="284"/>
    </location>
</feature>
<feature type="domain" description="Major facilitator superfamily (MFS) profile" evidence="3">
    <location>
        <begin position="178"/>
        <end position="377"/>
    </location>
</feature>
<evidence type="ECO:0000256" key="1">
    <source>
        <dbReference type="ARBA" id="ARBA00004141"/>
    </source>
</evidence>
<accession>A0ABM0M453</accession>
<feature type="transmembrane region" description="Helical" evidence="2">
    <location>
        <begin position="305"/>
        <end position="326"/>
    </location>
</feature>
<feature type="transmembrane region" description="Helical" evidence="2">
    <location>
        <begin position="85"/>
        <end position="103"/>
    </location>
</feature>
<feature type="transmembrane region" description="Helical" evidence="2">
    <location>
        <begin position="56"/>
        <end position="73"/>
    </location>
</feature>
<feature type="transmembrane region" description="Helical" evidence="2">
    <location>
        <begin position="216"/>
        <end position="236"/>
    </location>
</feature>
<keyword evidence="4" id="KW-1185">Reference proteome</keyword>
<dbReference type="PANTHER" id="PTHR11360:SF284">
    <property type="entry name" value="EG:103B4.3 PROTEIN-RELATED"/>
    <property type="match status" value="1"/>
</dbReference>
<dbReference type="RefSeq" id="XP_006814794.1">
    <property type="nucleotide sequence ID" value="XM_006814731.1"/>
</dbReference>
<evidence type="ECO:0000313" key="5">
    <source>
        <dbReference type="RefSeq" id="XP_006814794.1"/>
    </source>
</evidence>